<gene>
    <name evidence="2" type="ORF">SeLEV6574_g01656</name>
    <name evidence="3" type="ORF">SeMB42_g01252</name>
</gene>
<comment type="caution">
    <text evidence="3">The sequence shown here is derived from an EMBL/GenBank/DDBJ whole genome shotgun (WGS) entry which is preliminary data.</text>
</comment>
<evidence type="ECO:0000313" key="3">
    <source>
        <dbReference type="EMBL" id="TPX52689.1"/>
    </source>
</evidence>
<dbReference type="EMBL" id="QEAN01000030">
    <property type="protein sequence ID" value="TPX52689.1"/>
    <property type="molecule type" value="Genomic_DNA"/>
</dbReference>
<keyword evidence="4" id="KW-1185">Reference proteome</keyword>
<feature type="region of interest" description="Disordered" evidence="1">
    <location>
        <begin position="209"/>
        <end position="232"/>
    </location>
</feature>
<dbReference type="Proteomes" id="UP000317494">
    <property type="component" value="Unassembled WGS sequence"/>
</dbReference>
<dbReference type="AlphaFoldDB" id="A0A507DLV6"/>
<accession>A0A507DLV6</accession>
<evidence type="ECO:0000256" key="1">
    <source>
        <dbReference type="SAM" id="MobiDB-lite"/>
    </source>
</evidence>
<evidence type="ECO:0000313" key="5">
    <source>
        <dbReference type="Proteomes" id="UP000320475"/>
    </source>
</evidence>
<sequence length="345" mass="40361">MLPSEYRMDDITYKGTEAAKMKRFEDDWRALRESVFYNQFRRNPQSIDDPYVRYRLHVSLVIDVFGNTVSLADPKPLLYMAEYLEIKDSLPPNIRNHKDFVGTVLNLRMQALLWSDWRDFKGCENVMKEICVYRIEDLSEEMTGRYKKKLEMFKENLRTIWTEHERNKPKKQMKIAYPLPKFEQAFKKWATDVVKDLVIDHLPDYLAPSSGANDEDDRKSAKSSEKGDLSAMEPASKITFMDPLKVDSLRQKIGNAASTYMATTFRSECVGAFKRMLASGESVEDVFQKSLKKERAFEKRALEYSEQQGRQSKRRRWSPWLQGQGSMKYGEAVDNDYIHMTVKAE</sequence>
<organism evidence="3 4">
    <name type="scientific">Synchytrium endobioticum</name>
    <dbReference type="NCBI Taxonomy" id="286115"/>
    <lineage>
        <taxon>Eukaryota</taxon>
        <taxon>Fungi</taxon>
        <taxon>Fungi incertae sedis</taxon>
        <taxon>Chytridiomycota</taxon>
        <taxon>Chytridiomycota incertae sedis</taxon>
        <taxon>Chytridiomycetes</taxon>
        <taxon>Synchytriales</taxon>
        <taxon>Synchytriaceae</taxon>
        <taxon>Synchytrium</taxon>
    </lineage>
</organism>
<protein>
    <submittedName>
        <fullName evidence="3">Uncharacterized protein</fullName>
    </submittedName>
</protein>
<evidence type="ECO:0000313" key="2">
    <source>
        <dbReference type="EMBL" id="TPX49153.1"/>
    </source>
</evidence>
<dbReference type="EMBL" id="QEAM01000039">
    <property type="protein sequence ID" value="TPX49153.1"/>
    <property type="molecule type" value="Genomic_DNA"/>
</dbReference>
<evidence type="ECO:0000313" key="4">
    <source>
        <dbReference type="Proteomes" id="UP000317494"/>
    </source>
</evidence>
<dbReference type="Proteomes" id="UP000320475">
    <property type="component" value="Unassembled WGS sequence"/>
</dbReference>
<dbReference type="VEuPathDB" id="FungiDB:SeMB42_g01252"/>
<feature type="compositionally biased region" description="Basic and acidic residues" evidence="1">
    <location>
        <begin position="216"/>
        <end position="228"/>
    </location>
</feature>
<name>A0A507DLV6_9FUNG</name>
<proteinExistence type="predicted"/>
<reference evidence="4 5" key="1">
    <citation type="journal article" date="2019" name="Sci. Rep.">
        <title>Comparative genomics of chytrid fungi reveal insights into the obligate biotrophic and pathogenic lifestyle of Synchytrium endobioticum.</title>
        <authorList>
            <person name="van de Vossenberg B.T.L.H."/>
            <person name="Warris S."/>
            <person name="Nguyen H.D.T."/>
            <person name="van Gent-Pelzer M.P.E."/>
            <person name="Joly D.L."/>
            <person name="van de Geest H.C."/>
            <person name="Bonants P.J.M."/>
            <person name="Smith D.S."/>
            <person name="Levesque C.A."/>
            <person name="van der Lee T.A.J."/>
        </authorList>
    </citation>
    <scope>NUCLEOTIDE SEQUENCE [LARGE SCALE GENOMIC DNA]</scope>
    <source>
        <strain evidence="2 5">LEV6574</strain>
        <strain evidence="3 4">MB42</strain>
    </source>
</reference>